<dbReference type="PANTHER" id="PTHR20883">
    <property type="entry name" value="PHYTANOYL-COA DIOXYGENASE DOMAIN CONTAINING 1"/>
    <property type="match status" value="1"/>
</dbReference>
<dbReference type="GO" id="GO:0016491">
    <property type="term" value="F:oxidoreductase activity"/>
    <property type="evidence" value="ECO:0007669"/>
    <property type="project" value="UniProtKB-ARBA"/>
</dbReference>
<evidence type="ECO:0000256" key="1">
    <source>
        <dbReference type="SAM" id="MobiDB-lite"/>
    </source>
</evidence>
<gene>
    <name evidence="2" type="ORF">METZ01_LOCUS83019</name>
</gene>
<dbReference type="AlphaFoldDB" id="A0A381UPT1"/>
<dbReference type="Pfam" id="PF05721">
    <property type="entry name" value="PhyH"/>
    <property type="match status" value="1"/>
</dbReference>
<dbReference type="EMBL" id="UINC01006880">
    <property type="protein sequence ID" value="SVA30165.1"/>
    <property type="molecule type" value="Genomic_DNA"/>
</dbReference>
<sequence>MLNDDQIASFIINGYHIVHPELQAKFNEEICGSLRSMPENPGEHIVEALPAISVVLEDPAVVGALTSLLGSKYVRDPGGHIHMNPPRTRAQPWHQDERFGRGHQDRDIDHVKHLMLMYYPQDVTEDMGPTVLLPGSQRRIAAPETMVTLVNLRGQVFSTLEAGSVLLTHSDIWHAGTGNQSDLVRYMIKFPFSRIEENTEPSWDHDIKNIPEVRMRLDSEHPSTLSRNEYETDHALRVRTWNNIAGSAVMPLRSEAHLGGPWPESGGATTASRRRRDQP</sequence>
<evidence type="ECO:0000313" key="2">
    <source>
        <dbReference type="EMBL" id="SVA30165.1"/>
    </source>
</evidence>
<reference evidence="2" key="1">
    <citation type="submission" date="2018-05" db="EMBL/GenBank/DDBJ databases">
        <authorList>
            <person name="Lanie J.A."/>
            <person name="Ng W.-L."/>
            <person name="Kazmierczak K.M."/>
            <person name="Andrzejewski T.M."/>
            <person name="Davidsen T.M."/>
            <person name="Wayne K.J."/>
            <person name="Tettelin H."/>
            <person name="Glass J.I."/>
            <person name="Rusch D."/>
            <person name="Podicherti R."/>
            <person name="Tsui H.-C.T."/>
            <person name="Winkler M.E."/>
        </authorList>
    </citation>
    <scope>NUCLEOTIDE SEQUENCE</scope>
</reference>
<protein>
    <recommendedName>
        <fullName evidence="3">Phytanoyl-CoA dioxygenase</fullName>
    </recommendedName>
</protein>
<proteinExistence type="predicted"/>
<dbReference type="PANTHER" id="PTHR20883:SF48">
    <property type="entry name" value="ECTOINE DIOXYGENASE"/>
    <property type="match status" value="1"/>
</dbReference>
<dbReference type="GO" id="GO:0046872">
    <property type="term" value="F:metal ion binding"/>
    <property type="evidence" value="ECO:0007669"/>
    <property type="project" value="UniProtKB-ARBA"/>
</dbReference>
<name>A0A381UPT1_9ZZZZ</name>
<dbReference type="InterPro" id="IPR008775">
    <property type="entry name" value="Phytyl_CoA_dOase-like"/>
</dbReference>
<evidence type="ECO:0008006" key="3">
    <source>
        <dbReference type="Google" id="ProtNLM"/>
    </source>
</evidence>
<organism evidence="2">
    <name type="scientific">marine metagenome</name>
    <dbReference type="NCBI Taxonomy" id="408172"/>
    <lineage>
        <taxon>unclassified sequences</taxon>
        <taxon>metagenomes</taxon>
        <taxon>ecological metagenomes</taxon>
    </lineage>
</organism>
<dbReference type="Gene3D" id="2.60.120.620">
    <property type="entry name" value="q2cbj1_9rhob like domain"/>
    <property type="match status" value="1"/>
</dbReference>
<accession>A0A381UPT1</accession>
<feature type="region of interest" description="Disordered" evidence="1">
    <location>
        <begin position="255"/>
        <end position="279"/>
    </location>
</feature>
<dbReference type="SUPFAM" id="SSF51197">
    <property type="entry name" value="Clavaminate synthase-like"/>
    <property type="match status" value="1"/>
</dbReference>